<dbReference type="InterPro" id="IPR013321">
    <property type="entry name" value="Arc_rbn_hlx_hlx"/>
</dbReference>
<comment type="caution">
    <text evidence="1">The sequence shown here is derived from an EMBL/GenBank/DDBJ whole genome shotgun (WGS) entry which is preliminary data.</text>
</comment>
<dbReference type="PATRIC" id="fig|1423786.4.peg.1588"/>
<dbReference type="Pfam" id="PF04221">
    <property type="entry name" value="RelB"/>
    <property type="match status" value="1"/>
</dbReference>
<organism evidence="1 2">
    <name type="scientific">Lentilactobacillus parafarraginis DSM 18390 = JCM 14109</name>
    <dbReference type="NCBI Taxonomy" id="1423786"/>
    <lineage>
        <taxon>Bacteria</taxon>
        <taxon>Bacillati</taxon>
        <taxon>Bacillota</taxon>
        <taxon>Bacilli</taxon>
        <taxon>Lactobacillales</taxon>
        <taxon>Lactobacillaceae</taxon>
        <taxon>Lentilactobacillus</taxon>
    </lineage>
</organism>
<name>A0A0R1YXN8_9LACO</name>
<dbReference type="EMBL" id="AZFZ01000031">
    <property type="protein sequence ID" value="KRM43683.1"/>
    <property type="molecule type" value="Genomic_DNA"/>
</dbReference>
<evidence type="ECO:0000313" key="2">
    <source>
        <dbReference type="Proteomes" id="UP000051010"/>
    </source>
</evidence>
<accession>A0A0R1YXN8</accession>
<dbReference type="AlphaFoldDB" id="A0A0R1YXN8"/>
<sequence length="107" mass="12110">MILFDLTVLLLYNNVKKEVFTMATIQITLSDEEKRQVDELFKKLGMTTSGAIKVFLSQSIQNQGLPFTPHVRDHSHQQAIYPVIGKDGQLIIPNDAPEEVKDWVNNG</sequence>
<protein>
    <recommendedName>
        <fullName evidence="3">Addiction module antitoxin, RelB DinJ family</fullName>
    </recommendedName>
</protein>
<proteinExistence type="predicted"/>
<dbReference type="Gene3D" id="1.10.1220.10">
    <property type="entry name" value="Met repressor-like"/>
    <property type="match status" value="1"/>
</dbReference>
<dbReference type="NCBIfam" id="TIGR02384">
    <property type="entry name" value="RelB_DinJ"/>
    <property type="match status" value="1"/>
</dbReference>
<evidence type="ECO:0000313" key="1">
    <source>
        <dbReference type="EMBL" id="KRM43683.1"/>
    </source>
</evidence>
<dbReference type="GO" id="GO:0006355">
    <property type="term" value="P:regulation of DNA-templated transcription"/>
    <property type="evidence" value="ECO:0007669"/>
    <property type="project" value="InterPro"/>
</dbReference>
<gene>
    <name evidence="1" type="ORF">FD47_GL001485</name>
</gene>
<dbReference type="Proteomes" id="UP000051010">
    <property type="component" value="Unassembled WGS sequence"/>
</dbReference>
<evidence type="ECO:0008006" key="3">
    <source>
        <dbReference type="Google" id="ProtNLM"/>
    </source>
</evidence>
<reference evidence="1 2" key="1">
    <citation type="journal article" date="2015" name="Genome Announc.">
        <title>Expanding the biotechnology potential of lactobacilli through comparative genomics of 213 strains and associated genera.</title>
        <authorList>
            <person name="Sun Z."/>
            <person name="Harris H.M."/>
            <person name="McCann A."/>
            <person name="Guo C."/>
            <person name="Argimon S."/>
            <person name="Zhang W."/>
            <person name="Yang X."/>
            <person name="Jeffery I.B."/>
            <person name="Cooney J.C."/>
            <person name="Kagawa T.F."/>
            <person name="Liu W."/>
            <person name="Song Y."/>
            <person name="Salvetti E."/>
            <person name="Wrobel A."/>
            <person name="Rasinkangas P."/>
            <person name="Parkhill J."/>
            <person name="Rea M.C."/>
            <person name="O'Sullivan O."/>
            <person name="Ritari J."/>
            <person name="Douillard F.P."/>
            <person name="Paul Ross R."/>
            <person name="Yang R."/>
            <person name="Briner A.E."/>
            <person name="Felis G.E."/>
            <person name="de Vos W.M."/>
            <person name="Barrangou R."/>
            <person name="Klaenhammer T.R."/>
            <person name="Caufield P.W."/>
            <person name="Cui Y."/>
            <person name="Zhang H."/>
            <person name="O'Toole P.W."/>
        </authorList>
    </citation>
    <scope>NUCLEOTIDE SEQUENCE [LARGE SCALE GENOMIC DNA]</scope>
    <source>
        <strain evidence="1 2">DSM 18390</strain>
    </source>
</reference>
<dbReference type="InterPro" id="IPR007337">
    <property type="entry name" value="RelB/DinJ"/>
</dbReference>